<dbReference type="InterPro" id="IPR041459">
    <property type="entry name" value="MPTase-PolyVal"/>
</dbReference>
<dbReference type="InterPro" id="IPR017113">
    <property type="entry name" value="Antirestriction_ArdC"/>
</dbReference>
<dbReference type="RefSeq" id="WP_130023968.1">
    <property type="nucleotide sequence ID" value="NZ_SEWF01000068.1"/>
</dbReference>
<dbReference type="Pfam" id="PF08401">
    <property type="entry name" value="ArdcN"/>
    <property type="match status" value="1"/>
</dbReference>
<comment type="caution">
    <text evidence="3">The sequence shown here is derived from an EMBL/GenBank/DDBJ whole genome shotgun (WGS) entry which is preliminary data.</text>
</comment>
<reference evidence="3 4" key="1">
    <citation type="submission" date="2019-02" db="EMBL/GenBank/DDBJ databases">
        <title>Bacterial novel species Emticicia sp. 17J42-9 isolated from soil.</title>
        <authorList>
            <person name="Jung H.-Y."/>
        </authorList>
    </citation>
    <scope>NUCLEOTIDE SEQUENCE [LARGE SCALE GENOMIC DNA]</scope>
    <source>
        <strain evidence="3 4">17J42-9</strain>
    </source>
</reference>
<dbReference type="OrthoDB" id="9792687at2"/>
<dbReference type="InterPro" id="IPR013610">
    <property type="entry name" value="ArdC_N"/>
</dbReference>
<keyword evidence="4" id="KW-1185">Reference proteome</keyword>
<dbReference type="GO" id="GO:0003697">
    <property type="term" value="F:single-stranded DNA binding"/>
    <property type="evidence" value="ECO:0007669"/>
    <property type="project" value="InterPro"/>
</dbReference>
<evidence type="ECO:0000313" key="3">
    <source>
        <dbReference type="EMBL" id="RYU92859.1"/>
    </source>
</evidence>
<evidence type="ECO:0000313" key="4">
    <source>
        <dbReference type="Proteomes" id="UP000293162"/>
    </source>
</evidence>
<name>A0A4Q5LTR5_9BACT</name>
<dbReference type="PIRSF" id="PIRSF037112">
    <property type="entry name" value="Antirestriction_ArdC"/>
    <property type="match status" value="1"/>
</dbReference>
<feature type="domain" description="Polyvalent protein metallopeptidase" evidence="2">
    <location>
        <begin position="159"/>
        <end position="276"/>
    </location>
</feature>
<dbReference type="Pfam" id="PF18818">
    <property type="entry name" value="MPTase-PolyVal"/>
    <property type="match status" value="1"/>
</dbReference>
<evidence type="ECO:0000259" key="2">
    <source>
        <dbReference type="Pfam" id="PF18818"/>
    </source>
</evidence>
<dbReference type="Proteomes" id="UP000293162">
    <property type="component" value="Unassembled WGS sequence"/>
</dbReference>
<protein>
    <submittedName>
        <fullName evidence="3">DUF1738 domain-containing protein</fullName>
    </submittedName>
</protein>
<dbReference type="AlphaFoldDB" id="A0A4Q5LTR5"/>
<evidence type="ECO:0000259" key="1">
    <source>
        <dbReference type="Pfam" id="PF08401"/>
    </source>
</evidence>
<sequence>MQKSNPLTPNDVYTRVTNRIIELLEQGVIPWRKPWQPNGMPKNLISKRPYTGINAMLLNSLDFTSNYFLTWNQLQDIGGKVKKGEKGALIIFQTKVEKEVAKNGDVEIQRWPIVKYYTVFNVSQCVNIPDKFKEVIHEPVENINLSCEQIIYGMPRRPNIYYQGYQAYYSPKMDCIVMPKLDYFDSVTSFFNVLFHELIHSTGAIHRLARKSLCENTHFGSELYSFEELVAEIGSCYLMSIAGLGICDIANSAAYIQEWLGLLQNDNRFIIKAASQAQKAVEYILNVKPKEDKY</sequence>
<gene>
    <name evidence="3" type="ORF">EWM59_24985</name>
</gene>
<dbReference type="EMBL" id="SEWF01000068">
    <property type="protein sequence ID" value="RYU92859.1"/>
    <property type="molecule type" value="Genomic_DNA"/>
</dbReference>
<feature type="domain" description="N-terminal" evidence="1">
    <location>
        <begin position="10"/>
        <end position="120"/>
    </location>
</feature>
<organism evidence="3 4">
    <name type="scientific">Emticicia agri</name>
    <dbReference type="NCBI Taxonomy" id="2492393"/>
    <lineage>
        <taxon>Bacteria</taxon>
        <taxon>Pseudomonadati</taxon>
        <taxon>Bacteroidota</taxon>
        <taxon>Cytophagia</taxon>
        <taxon>Cytophagales</taxon>
        <taxon>Leadbetterellaceae</taxon>
        <taxon>Emticicia</taxon>
    </lineage>
</organism>
<accession>A0A4Q5LTR5</accession>
<proteinExistence type="predicted"/>